<dbReference type="PANTHER" id="PTHR32120:SF10">
    <property type="entry name" value="SMALL RIBOSOMAL SUBUNIT BIOGENESIS GTPASE RSGA"/>
    <property type="match status" value="1"/>
</dbReference>
<evidence type="ECO:0000313" key="14">
    <source>
        <dbReference type="Proteomes" id="UP000617355"/>
    </source>
</evidence>
<dbReference type="InterPro" id="IPR010914">
    <property type="entry name" value="RsgA_GTPase_dom"/>
</dbReference>
<accession>A0ABQ1QF26</accession>
<evidence type="ECO:0000256" key="3">
    <source>
        <dbReference type="ARBA" id="ARBA00022723"/>
    </source>
</evidence>
<dbReference type="SUPFAM" id="SSF52540">
    <property type="entry name" value="P-loop containing nucleoside triphosphate hydrolases"/>
    <property type="match status" value="1"/>
</dbReference>
<evidence type="ECO:0000259" key="12">
    <source>
        <dbReference type="PROSITE" id="PS51721"/>
    </source>
</evidence>
<evidence type="ECO:0000256" key="9">
    <source>
        <dbReference type="ARBA" id="ARBA00023134"/>
    </source>
</evidence>
<gene>
    <name evidence="10 13" type="primary">rsgA</name>
    <name evidence="13" type="ORF">GCM10011358_05490</name>
</gene>
<feature type="binding site" evidence="10">
    <location>
        <position position="275"/>
    </location>
    <ligand>
        <name>Zn(2+)</name>
        <dbReference type="ChEBI" id="CHEBI:29105"/>
    </ligand>
</feature>
<keyword evidence="2 10" id="KW-0690">Ribosome biogenesis</keyword>
<dbReference type="Gene3D" id="3.40.50.300">
    <property type="entry name" value="P-loop containing nucleotide triphosphate hydrolases"/>
    <property type="match status" value="1"/>
</dbReference>
<evidence type="ECO:0000256" key="2">
    <source>
        <dbReference type="ARBA" id="ARBA00022517"/>
    </source>
</evidence>
<dbReference type="Pfam" id="PF03193">
    <property type="entry name" value="RsgA_GTPase"/>
    <property type="match status" value="1"/>
</dbReference>
<evidence type="ECO:0000259" key="11">
    <source>
        <dbReference type="PROSITE" id="PS50936"/>
    </source>
</evidence>
<dbReference type="RefSeq" id="WP_229738020.1">
    <property type="nucleotide sequence ID" value="NZ_BMGI01000001.1"/>
</dbReference>
<comment type="caution">
    <text evidence="13">The sequence shown here is derived from an EMBL/GenBank/DDBJ whole genome shotgun (WGS) entry which is preliminary data.</text>
</comment>
<sequence length="344" mass="37292">MTKSHDLKSLGWSADFLRQIEVDEIGVLEPARVTAVHRDRLDAIAETGTVSLRLPPGLSTGEVAVGDWVLIDPARSHVARILDRKSLLHRRAAGIEARDQLIAANVDTLFITTSLNADFNPARLERYLAMAYEGDVTPVLVLTKADLCDDPAPYLDTLRAIAPTVAVVVLDARDPGVAAELADWCGPGQTVALLGSSGVGKSTLASTLTGAQIATQDIREDDAKGRHTTTAREFHALATGGWLIDTPGMRELQLAGTSRGIDTVFEDIAELAAACRFSDCAHESEPGCAVKDAIARGELSRDRLERWHKLKREDARNSESAAEAHARNRVFGRVVKQVKKIKRR</sequence>
<organism evidence="13 14">
    <name type="scientific">Sinisalibacter lacisalsi</name>
    <dbReference type="NCBI Taxonomy" id="1526570"/>
    <lineage>
        <taxon>Bacteria</taxon>
        <taxon>Pseudomonadati</taxon>
        <taxon>Pseudomonadota</taxon>
        <taxon>Alphaproteobacteria</taxon>
        <taxon>Rhodobacterales</taxon>
        <taxon>Roseobacteraceae</taxon>
        <taxon>Sinisalibacter</taxon>
    </lineage>
</organism>
<keyword evidence="4 10" id="KW-0699">rRNA-binding</keyword>
<dbReference type="CDD" id="cd01854">
    <property type="entry name" value="YjeQ_EngC"/>
    <property type="match status" value="1"/>
</dbReference>
<feature type="binding site" evidence="10">
    <location>
        <position position="280"/>
    </location>
    <ligand>
        <name>Zn(2+)</name>
        <dbReference type="ChEBI" id="CHEBI:29105"/>
    </ligand>
</feature>
<feature type="domain" description="CP-type G" evidence="12">
    <location>
        <begin position="98"/>
        <end position="252"/>
    </location>
</feature>
<dbReference type="EC" id="3.6.1.-" evidence="10"/>
<evidence type="ECO:0000256" key="5">
    <source>
        <dbReference type="ARBA" id="ARBA00022741"/>
    </source>
</evidence>
<dbReference type="EMBL" id="BMGI01000001">
    <property type="protein sequence ID" value="GGD23953.1"/>
    <property type="molecule type" value="Genomic_DNA"/>
</dbReference>
<dbReference type="NCBIfam" id="TIGR00157">
    <property type="entry name" value="ribosome small subunit-dependent GTPase A"/>
    <property type="match status" value="1"/>
</dbReference>
<keyword evidence="3 10" id="KW-0479">Metal-binding</keyword>
<evidence type="ECO:0000256" key="6">
    <source>
        <dbReference type="ARBA" id="ARBA00022801"/>
    </source>
</evidence>
<proteinExistence type="inferred from homology"/>
<comment type="cofactor">
    <cofactor evidence="10">
        <name>Zn(2+)</name>
        <dbReference type="ChEBI" id="CHEBI:29105"/>
    </cofactor>
    <text evidence="10">Binds 1 zinc ion per subunit.</text>
</comment>
<keyword evidence="14" id="KW-1185">Reference proteome</keyword>
<reference evidence="14" key="1">
    <citation type="journal article" date="2019" name="Int. J. Syst. Evol. Microbiol.">
        <title>The Global Catalogue of Microorganisms (GCM) 10K type strain sequencing project: providing services to taxonomists for standard genome sequencing and annotation.</title>
        <authorList>
            <consortium name="The Broad Institute Genomics Platform"/>
            <consortium name="The Broad Institute Genome Sequencing Center for Infectious Disease"/>
            <person name="Wu L."/>
            <person name="Ma J."/>
        </authorList>
    </citation>
    <scope>NUCLEOTIDE SEQUENCE [LARGE SCALE GENOMIC DNA]</scope>
    <source>
        <strain evidence="14">CGMCC 1.12922</strain>
    </source>
</reference>
<keyword evidence="8 10" id="KW-0694">RNA-binding</keyword>
<dbReference type="PROSITE" id="PS50936">
    <property type="entry name" value="ENGC_GTPASE"/>
    <property type="match status" value="1"/>
</dbReference>
<keyword evidence="1 10" id="KW-0963">Cytoplasm</keyword>
<evidence type="ECO:0000313" key="13">
    <source>
        <dbReference type="EMBL" id="GGD23953.1"/>
    </source>
</evidence>
<dbReference type="PROSITE" id="PS51721">
    <property type="entry name" value="G_CP"/>
    <property type="match status" value="1"/>
</dbReference>
<dbReference type="InterPro" id="IPR004881">
    <property type="entry name" value="Ribosome_biogen_GTPase_RsgA"/>
</dbReference>
<keyword evidence="7 10" id="KW-0862">Zinc</keyword>
<keyword evidence="9 10" id="KW-0342">GTP-binding</keyword>
<evidence type="ECO:0000256" key="8">
    <source>
        <dbReference type="ARBA" id="ARBA00022884"/>
    </source>
</evidence>
<feature type="binding site" evidence="10">
    <location>
        <position position="282"/>
    </location>
    <ligand>
        <name>Zn(2+)</name>
        <dbReference type="ChEBI" id="CHEBI:29105"/>
    </ligand>
</feature>
<feature type="binding site" evidence="10">
    <location>
        <begin position="143"/>
        <end position="146"/>
    </location>
    <ligand>
        <name>GTP</name>
        <dbReference type="ChEBI" id="CHEBI:37565"/>
    </ligand>
</feature>
<feature type="binding site" evidence="10">
    <location>
        <position position="288"/>
    </location>
    <ligand>
        <name>Zn(2+)</name>
        <dbReference type="ChEBI" id="CHEBI:29105"/>
    </ligand>
</feature>
<dbReference type="Gene3D" id="1.10.40.50">
    <property type="entry name" value="Probable gtpase engc, domain 3"/>
    <property type="match status" value="1"/>
</dbReference>
<comment type="subunit">
    <text evidence="10">Monomer. Associates with 30S ribosomal subunit, binds 16S rRNA.</text>
</comment>
<feature type="binding site" evidence="10">
    <location>
        <begin position="195"/>
        <end position="203"/>
    </location>
    <ligand>
        <name>GTP</name>
        <dbReference type="ChEBI" id="CHEBI:37565"/>
    </ligand>
</feature>
<feature type="domain" description="EngC GTPase" evidence="11">
    <location>
        <begin position="104"/>
        <end position="250"/>
    </location>
</feature>
<dbReference type="HAMAP" id="MF_01820">
    <property type="entry name" value="GTPase_RsgA"/>
    <property type="match status" value="1"/>
</dbReference>
<comment type="similarity">
    <text evidence="10">Belongs to the TRAFAC class YlqF/YawG GTPase family. RsgA subfamily.</text>
</comment>
<evidence type="ECO:0000256" key="10">
    <source>
        <dbReference type="HAMAP-Rule" id="MF_01820"/>
    </source>
</evidence>
<keyword evidence="6 10" id="KW-0378">Hydrolase</keyword>
<dbReference type="PANTHER" id="PTHR32120">
    <property type="entry name" value="SMALL RIBOSOMAL SUBUNIT BIOGENESIS GTPASE RSGA"/>
    <property type="match status" value="1"/>
</dbReference>
<protein>
    <recommendedName>
        <fullName evidence="10">Small ribosomal subunit biogenesis GTPase RsgA</fullName>
        <ecNumber evidence="10">3.6.1.-</ecNumber>
    </recommendedName>
</protein>
<dbReference type="Proteomes" id="UP000617355">
    <property type="component" value="Unassembled WGS sequence"/>
</dbReference>
<comment type="subcellular location">
    <subcellularLocation>
        <location evidence="10">Cytoplasm</location>
    </subcellularLocation>
</comment>
<evidence type="ECO:0000256" key="1">
    <source>
        <dbReference type="ARBA" id="ARBA00022490"/>
    </source>
</evidence>
<keyword evidence="5 10" id="KW-0547">Nucleotide-binding</keyword>
<name>A0ABQ1QF26_9RHOB</name>
<evidence type="ECO:0000256" key="7">
    <source>
        <dbReference type="ARBA" id="ARBA00022833"/>
    </source>
</evidence>
<dbReference type="InterPro" id="IPR030378">
    <property type="entry name" value="G_CP_dom"/>
</dbReference>
<evidence type="ECO:0000256" key="4">
    <source>
        <dbReference type="ARBA" id="ARBA00022730"/>
    </source>
</evidence>
<comment type="function">
    <text evidence="10">One of several proteins that assist in the late maturation steps of the functional core of the 30S ribosomal subunit. Helps release RbfA from mature subunits. May play a role in the assembly of ribosomal proteins into the subunit. Circularly permuted GTPase that catalyzes slow GTP hydrolysis, GTPase activity is stimulated by the 30S ribosomal subunit.</text>
</comment>
<dbReference type="InterPro" id="IPR027417">
    <property type="entry name" value="P-loop_NTPase"/>
</dbReference>